<evidence type="ECO:0000313" key="1">
    <source>
        <dbReference type="EMBL" id="GGI24354.1"/>
    </source>
</evidence>
<reference evidence="2" key="1">
    <citation type="journal article" date="2019" name="Int. J. Syst. Evol. Microbiol.">
        <title>The Global Catalogue of Microorganisms (GCM) 10K type strain sequencing project: providing services to taxonomists for standard genome sequencing and annotation.</title>
        <authorList>
            <consortium name="The Broad Institute Genomics Platform"/>
            <consortium name="The Broad Institute Genome Sequencing Center for Infectious Disease"/>
            <person name="Wu L."/>
            <person name="Ma J."/>
        </authorList>
    </citation>
    <scope>NUCLEOTIDE SEQUENCE [LARGE SCALE GENOMIC DNA]</scope>
    <source>
        <strain evidence="2">CCM 8939</strain>
    </source>
</reference>
<comment type="caution">
    <text evidence="1">The sequence shown here is derived from an EMBL/GenBank/DDBJ whole genome shotgun (WGS) entry which is preliminary data.</text>
</comment>
<keyword evidence="2" id="KW-1185">Reference proteome</keyword>
<evidence type="ECO:0000313" key="2">
    <source>
        <dbReference type="Proteomes" id="UP000645390"/>
    </source>
</evidence>
<dbReference type="Proteomes" id="UP000645390">
    <property type="component" value="Unassembled WGS sequence"/>
</dbReference>
<name>A0ABQ2BGW1_9SPHI</name>
<gene>
    <name evidence="1" type="ORF">GCM10008119_12240</name>
</gene>
<protein>
    <recommendedName>
        <fullName evidence="3">Transposase</fullName>
    </recommendedName>
</protein>
<sequence>MVSNHLYKINTVIGLIDAKHWIFSFLDRFALKCNIEKQTISTQIISRIK</sequence>
<dbReference type="EMBL" id="BMDJ01000002">
    <property type="protein sequence ID" value="GGI24354.1"/>
    <property type="molecule type" value="Genomic_DNA"/>
</dbReference>
<accession>A0ABQ2BGW1</accession>
<evidence type="ECO:0008006" key="3">
    <source>
        <dbReference type="Google" id="ProtNLM"/>
    </source>
</evidence>
<proteinExistence type="predicted"/>
<organism evidence="1 2">
    <name type="scientific">Pedobacter mendelii</name>
    <dbReference type="NCBI Taxonomy" id="1908240"/>
    <lineage>
        <taxon>Bacteria</taxon>
        <taxon>Pseudomonadati</taxon>
        <taxon>Bacteroidota</taxon>
        <taxon>Sphingobacteriia</taxon>
        <taxon>Sphingobacteriales</taxon>
        <taxon>Sphingobacteriaceae</taxon>
        <taxon>Pedobacter</taxon>
    </lineage>
</organism>